<sequence>MSSESNPSETPQSGAASENAVNTSGVTATEWLTMPDLVDVLDETLGRVRRLIDEHYLIGSRRSGVFAVPSVFIVDDHPLSSLRGTIIVLQDAGFTDDEVIDWLLAPDDELGRSPIDALLAGHKSAVRRVARTLA</sequence>
<feature type="region of interest" description="Disordered" evidence="1">
    <location>
        <begin position="1"/>
        <end position="22"/>
    </location>
</feature>
<dbReference type="Proteomes" id="UP001249291">
    <property type="component" value="Unassembled WGS sequence"/>
</dbReference>
<dbReference type="EMBL" id="JAVIZQ010000001">
    <property type="protein sequence ID" value="MDR6141992.1"/>
    <property type="molecule type" value="Genomic_DNA"/>
</dbReference>
<feature type="domain" description="Rv2175c C-terminal" evidence="2">
    <location>
        <begin position="81"/>
        <end position="134"/>
    </location>
</feature>
<comment type="caution">
    <text evidence="4">The sequence shown here is derived from an EMBL/GenBank/DDBJ whole genome shotgun (WGS) entry which is preliminary data.</text>
</comment>
<keyword evidence="5" id="KW-1185">Reference proteome</keyword>
<evidence type="ECO:0000259" key="3">
    <source>
        <dbReference type="Pfam" id="PF21531"/>
    </source>
</evidence>
<reference evidence="4 5" key="1">
    <citation type="submission" date="2023-08" db="EMBL/GenBank/DDBJ databases">
        <title>Functional and genomic diversity of the sorghum phyllosphere microbiome.</title>
        <authorList>
            <person name="Shade A."/>
        </authorList>
    </citation>
    <scope>NUCLEOTIDE SEQUENCE [LARGE SCALE GENOMIC DNA]</scope>
    <source>
        <strain evidence="4 5">SORGH_AS_0445</strain>
    </source>
</reference>
<dbReference type="Pfam" id="PF21531">
    <property type="entry name" value="Rv2175c_wHTH"/>
    <property type="match status" value="1"/>
</dbReference>
<protein>
    <recommendedName>
        <fullName evidence="6">DNA-binding protein</fullName>
    </recommendedName>
</protein>
<organism evidence="4 5">
    <name type="scientific">Microbacterium foliorum</name>
    <dbReference type="NCBI Taxonomy" id="104336"/>
    <lineage>
        <taxon>Bacteria</taxon>
        <taxon>Bacillati</taxon>
        <taxon>Actinomycetota</taxon>
        <taxon>Actinomycetes</taxon>
        <taxon>Micrococcales</taxon>
        <taxon>Microbacteriaceae</taxon>
        <taxon>Microbacterium</taxon>
    </lineage>
</organism>
<dbReference type="InterPro" id="IPR048576">
    <property type="entry name" value="Rv2175c_wHTH"/>
</dbReference>
<evidence type="ECO:0008006" key="6">
    <source>
        <dbReference type="Google" id="ProtNLM"/>
    </source>
</evidence>
<name>A0ABU1HPM9_9MICO</name>
<gene>
    <name evidence="4" type="ORF">QE375_001546</name>
</gene>
<dbReference type="InterPro" id="IPR041098">
    <property type="entry name" value="Rv2175c_C"/>
</dbReference>
<feature type="domain" description="DNA-binding protein Rv2175c wHTH" evidence="3">
    <location>
        <begin position="28"/>
        <end position="73"/>
    </location>
</feature>
<evidence type="ECO:0000256" key="1">
    <source>
        <dbReference type="SAM" id="MobiDB-lite"/>
    </source>
</evidence>
<dbReference type="Pfam" id="PF18367">
    <property type="entry name" value="Rv2175c_C"/>
    <property type="match status" value="1"/>
</dbReference>
<proteinExistence type="predicted"/>
<evidence type="ECO:0000313" key="4">
    <source>
        <dbReference type="EMBL" id="MDR6141992.1"/>
    </source>
</evidence>
<evidence type="ECO:0000259" key="2">
    <source>
        <dbReference type="Pfam" id="PF18367"/>
    </source>
</evidence>
<accession>A0ABU1HPM9</accession>
<evidence type="ECO:0000313" key="5">
    <source>
        <dbReference type="Proteomes" id="UP001249291"/>
    </source>
</evidence>